<organism evidence="1 2">
    <name type="scientific">Eumeta variegata</name>
    <name type="common">Bagworm moth</name>
    <name type="synonym">Eumeta japonica</name>
    <dbReference type="NCBI Taxonomy" id="151549"/>
    <lineage>
        <taxon>Eukaryota</taxon>
        <taxon>Metazoa</taxon>
        <taxon>Ecdysozoa</taxon>
        <taxon>Arthropoda</taxon>
        <taxon>Hexapoda</taxon>
        <taxon>Insecta</taxon>
        <taxon>Pterygota</taxon>
        <taxon>Neoptera</taxon>
        <taxon>Endopterygota</taxon>
        <taxon>Lepidoptera</taxon>
        <taxon>Glossata</taxon>
        <taxon>Ditrysia</taxon>
        <taxon>Tineoidea</taxon>
        <taxon>Psychidae</taxon>
        <taxon>Oiketicinae</taxon>
        <taxon>Eumeta</taxon>
    </lineage>
</organism>
<evidence type="ECO:0000313" key="2">
    <source>
        <dbReference type="Proteomes" id="UP000299102"/>
    </source>
</evidence>
<sequence length="78" mass="8368">MTAAFKAYHCCTAVRNTIDIDGAAMKVRAVVEAPLRMSIRSFVELPHPCLWVQVRDGGVASCPSTRRGYNPDGSSGNG</sequence>
<dbReference type="AlphaFoldDB" id="A0A4C1TVH9"/>
<proteinExistence type="predicted"/>
<keyword evidence="2" id="KW-1185">Reference proteome</keyword>
<protein>
    <submittedName>
        <fullName evidence="1">Uncharacterized protein</fullName>
    </submittedName>
</protein>
<dbReference type="EMBL" id="BGZK01000092">
    <property type="protein sequence ID" value="GBP18019.1"/>
    <property type="molecule type" value="Genomic_DNA"/>
</dbReference>
<accession>A0A4C1TVH9</accession>
<evidence type="ECO:0000313" key="1">
    <source>
        <dbReference type="EMBL" id="GBP18019.1"/>
    </source>
</evidence>
<comment type="caution">
    <text evidence="1">The sequence shown here is derived from an EMBL/GenBank/DDBJ whole genome shotgun (WGS) entry which is preliminary data.</text>
</comment>
<name>A0A4C1TVH9_EUMVA</name>
<dbReference type="Proteomes" id="UP000299102">
    <property type="component" value="Unassembled WGS sequence"/>
</dbReference>
<reference evidence="1 2" key="1">
    <citation type="journal article" date="2019" name="Commun. Biol.">
        <title>The bagworm genome reveals a unique fibroin gene that provides high tensile strength.</title>
        <authorList>
            <person name="Kono N."/>
            <person name="Nakamura H."/>
            <person name="Ohtoshi R."/>
            <person name="Tomita M."/>
            <person name="Numata K."/>
            <person name="Arakawa K."/>
        </authorList>
    </citation>
    <scope>NUCLEOTIDE SEQUENCE [LARGE SCALE GENOMIC DNA]</scope>
</reference>
<gene>
    <name evidence="1" type="ORF">EVAR_16965_1</name>
</gene>